<dbReference type="GO" id="GO:0020037">
    <property type="term" value="F:heme binding"/>
    <property type="evidence" value="ECO:0007669"/>
    <property type="project" value="TreeGrafter"/>
</dbReference>
<keyword evidence="6" id="KW-0732">Signal</keyword>
<dbReference type="GO" id="GO:0140575">
    <property type="term" value="F:transmembrane monodehydroascorbate reductase activity"/>
    <property type="evidence" value="ECO:0007669"/>
    <property type="project" value="InterPro"/>
</dbReference>
<reference evidence="7" key="2">
    <citation type="submission" date="2021-03" db="UniProtKB">
        <authorList>
            <consortium name="EnsemblPlants"/>
        </authorList>
    </citation>
    <scope>IDENTIFICATION</scope>
</reference>
<sequence length="93" mass="10240">MDSWKSNLTSFALMVLIHLPLACCSSLKEAMPVSSHLEDNSHNILSLSIATAGAIKSIKTFENSFNNSHQRIGLALYIAIWVQAAIGFCRPHR</sequence>
<dbReference type="GO" id="GO:0016020">
    <property type="term" value="C:membrane"/>
    <property type="evidence" value="ECO:0007669"/>
    <property type="project" value="UniProtKB-SubCell"/>
</dbReference>
<keyword evidence="8" id="KW-1185">Reference proteome</keyword>
<evidence type="ECO:0000256" key="3">
    <source>
        <dbReference type="ARBA" id="ARBA00022617"/>
    </source>
</evidence>
<dbReference type="PANTHER" id="PTHR15422:SF24">
    <property type="entry name" value="DOMON RELATED DOMAIN-CONTAINING PROTEIN"/>
    <property type="match status" value="1"/>
</dbReference>
<dbReference type="Proteomes" id="UP000596660">
    <property type="component" value="Unplaced"/>
</dbReference>
<accession>A0A803MDI1</accession>
<keyword evidence="3" id="KW-0349">Heme</keyword>
<evidence type="ECO:0000313" key="7">
    <source>
        <dbReference type="EnsemblPlants" id="AUR62027524-RA:cds"/>
    </source>
</evidence>
<dbReference type="AlphaFoldDB" id="A0A803MDI1"/>
<protein>
    <submittedName>
        <fullName evidence="7">Uncharacterized protein</fullName>
    </submittedName>
</protein>
<dbReference type="PANTHER" id="PTHR15422">
    <property type="entry name" value="OS05G0565100 PROTEIN"/>
    <property type="match status" value="1"/>
</dbReference>
<evidence type="ECO:0000313" key="8">
    <source>
        <dbReference type="Proteomes" id="UP000596660"/>
    </source>
</evidence>
<dbReference type="InterPro" id="IPR045150">
    <property type="entry name" value="CYB561D1/2"/>
</dbReference>
<evidence type="ECO:0000256" key="2">
    <source>
        <dbReference type="ARBA" id="ARBA00004141"/>
    </source>
</evidence>
<dbReference type="EnsemblPlants" id="AUR62027524-RA">
    <property type="protein sequence ID" value="AUR62027524-RA:cds"/>
    <property type="gene ID" value="AUR62027524"/>
</dbReference>
<comment type="cofactor">
    <cofactor evidence="1">
        <name>heme b</name>
        <dbReference type="ChEBI" id="CHEBI:60344"/>
    </cofactor>
</comment>
<keyword evidence="4" id="KW-0479">Metal-binding</keyword>
<feature type="chain" id="PRO_5031170875" evidence="6">
    <location>
        <begin position="25"/>
        <end position="93"/>
    </location>
</feature>
<evidence type="ECO:0000256" key="5">
    <source>
        <dbReference type="ARBA" id="ARBA00023004"/>
    </source>
</evidence>
<reference evidence="7" key="1">
    <citation type="journal article" date="2017" name="Nature">
        <title>The genome of Chenopodium quinoa.</title>
        <authorList>
            <person name="Jarvis D.E."/>
            <person name="Ho Y.S."/>
            <person name="Lightfoot D.J."/>
            <person name="Schmoeckel S.M."/>
            <person name="Li B."/>
            <person name="Borm T.J.A."/>
            <person name="Ohyanagi H."/>
            <person name="Mineta K."/>
            <person name="Michell C.T."/>
            <person name="Saber N."/>
            <person name="Kharbatia N.M."/>
            <person name="Rupper R.R."/>
            <person name="Sharp A.R."/>
            <person name="Dally N."/>
            <person name="Boughton B.A."/>
            <person name="Woo Y.H."/>
            <person name="Gao G."/>
            <person name="Schijlen E.G.W.M."/>
            <person name="Guo X."/>
            <person name="Momin A.A."/>
            <person name="Negrao S."/>
            <person name="Al-Babili S."/>
            <person name="Gehring C."/>
            <person name="Roessner U."/>
            <person name="Jung C."/>
            <person name="Murphy K."/>
            <person name="Arold S.T."/>
            <person name="Gojobori T."/>
            <person name="van der Linden C.G."/>
            <person name="van Loo E.N."/>
            <person name="Jellen E.N."/>
            <person name="Maughan P.J."/>
            <person name="Tester M."/>
        </authorList>
    </citation>
    <scope>NUCLEOTIDE SEQUENCE [LARGE SCALE GENOMIC DNA]</scope>
    <source>
        <strain evidence="7">cv. PI 614886</strain>
    </source>
</reference>
<dbReference type="GO" id="GO:0046872">
    <property type="term" value="F:metal ion binding"/>
    <property type="evidence" value="ECO:0007669"/>
    <property type="project" value="UniProtKB-KW"/>
</dbReference>
<keyword evidence="5" id="KW-0408">Iron</keyword>
<evidence type="ECO:0000256" key="1">
    <source>
        <dbReference type="ARBA" id="ARBA00001970"/>
    </source>
</evidence>
<dbReference type="Gramene" id="AUR62027524-RA">
    <property type="protein sequence ID" value="AUR62027524-RA:cds"/>
    <property type="gene ID" value="AUR62027524"/>
</dbReference>
<name>A0A803MDI1_CHEQI</name>
<comment type="subcellular location">
    <subcellularLocation>
        <location evidence="2">Membrane</location>
        <topology evidence="2">Multi-pass membrane protein</topology>
    </subcellularLocation>
</comment>
<evidence type="ECO:0000256" key="6">
    <source>
        <dbReference type="SAM" id="SignalP"/>
    </source>
</evidence>
<feature type="signal peptide" evidence="6">
    <location>
        <begin position="1"/>
        <end position="24"/>
    </location>
</feature>
<proteinExistence type="predicted"/>
<organism evidence="7 8">
    <name type="scientific">Chenopodium quinoa</name>
    <name type="common">Quinoa</name>
    <dbReference type="NCBI Taxonomy" id="63459"/>
    <lineage>
        <taxon>Eukaryota</taxon>
        <taxon>Viridiplantae</taxon>
        <taxon>Streptophyta</taxon>
        <taxon>Embryophyta</taxon>
        <taxon>Tracheophyta</taxon>
        <taxon>Spermatophyta</taxon>
        <taxon>Magnoliopsida</taxon>
        <taxon>eudicotyledons</taxon>
        <taxon>Gunneridae</taxon>
        <taxon>Pentapetalae</taxon>
        <taxon>Caryophyllales</taxon>
        <taxon>Chenopodiaceae</taxon>
        <taxon>Chenopodioideae</taxon>
        <taxon>Atripliceae</taxon>
        <taxon>Chenopodium</taxon>
    </lineage>
</organism>
<evidence type="ECO:0000256" key="4">
    <source>
        <dbReference type="ARBA" id="ARBA00022723"/>
    </source>
</evidence>